<evidence type="ECO:0000256" key="5">
    <source>
        <dbReference type="ARBA" id="ARBA00023136"/>
    </source>
</evidence>
<feature type="transmembrane region" description="Helical" evidence="7">
    <location>
        <begin position="184"/>
        <end position="201"/>
    </location>
</feature>
<dbReference type="EMBL" id="NBII01000005">
    <property type="protein sequence ID" value="PAV18436.1"/>
    <property type="molecule type" value="Genomic_DNA"/>
</dbReference>
<dbReference type="PANTHER" id="PTHR21236">
    <property type="entry name" value="GOLGI MEMBRANE PROTEIN YIP1"/>
    <property type="match status" value="1"/>
</dbReference>
<sequence>MWQDTQSPYTSQSTSYYGNTPAQAQQPLQFYAPSPGPSENGYYPGSRSSLEGNMGMQGSISSGGNTGYGGNIVQQGPWWTAFGTGGLEGEPPLLEELGINFSHIWAKSLTVLNPFGRVDEHIMDDADLYGPLFFCFCFATCLLFSGKPQFGYIYGVALLGSASIYTLLNLMSETGIDAYRVTSVLGYCLLPMVGVGALSVFRSLDGIIGFTFSALSIIWCTYAASGIFVAVLPSAYLECRLLSQG</sequence>
<dbReference type="GO" id="GO:0016020">
    <property type="term" value="C:membrane"/>
    <property type="evidence" value="ECO:0007669"/>
    <property type="project" value="UniProtKB-SubCell"/>
</dbReference>
<dbReference type="Proteomes" id="UP000217199">
    <property type="component" value="Unassembled WGS sequence"/>
</dbReference>
<gene>
    <name evidence="8" type="ORF">PNOK_0527800</name>
</gene>
<evidence type="ECO:0000256" key="6">
    <source>
        <dbReference type="SAM" id="MobiDB-lite"/>
    </source>
</evidence>
<dbReference type="GO" id="GO:0006888">
    <property type="term" value="P:endoplasmic reticulum to Golgi vesicle-mediated transport"/>
    <property type="evidence" value="ECO:0007669"/>
    <property type="project" value="InterPro"/>
</dbReference>
<dbReference type="GO" id="GO:0005802">
    <property type="term" value="C:trans-Golgi network"/>
    <property type="evidence" value="ECO:0007669"/>
    <property type="project" value="TreeGrafter"/>
</dbReference>
<evidence type="ECO:0000256" key="1">
    <source>
        <dbReference type="ARBA" id="ARBA00004141"/>
    </source>
</evidence>
<dbReference type="InterPro" id="IPR045231">
    <property type="entry name" value="Yip1/4-like"/>
</dbReference>
<dbReference type="STRING" id="2282107.A0A286UFR0"/>
<comment type="subcellular location">
    <subcellularLocation>
        <location evidence="1">Membrane</location>
        <topology evidence="1">Multi-pass membrane protein</topology>
    </subcellularLocation>
</comment>
<accession>A0A286UFR0</accession>
<evidence type="ECO:0000256" key="2">
    <source>
        <dbReference type="ARBA" id="ARBA00010596"/>
    </source>
</evidence>
<feature type="transmembrane region" description="Helical" evidence="7">
    <location>
        <begin position="152"/>
        <end position="172"/>
    </location>
</feature>
<comment type="similarity">
    <text evidence="2">Belongs to the YIP1 family.</text>
</comment>
<evidence type="ECO:0000256" key="7">
    <source>
        <dbReference type="SAM" id="Phobius"/>
    </source>
</evidence>
<comment type="caution">
    <text evidence="8">The sequence shown here is derived from an EMBL/GenBank/DDBJ whole genome shotgun (WGS) entry which is preliminary data.</text>
</comment>
<feature type="transmembrane region" description="Helical" evidence="7">
    <location>
        <begin position="207"/>
        <end position="232"/>
    </location>
</feature>
<dbReference type="OrthoDB" id="440385at2759"/>
<protein>
    <submittedName>
        <fullName evidence="8">Yip1-domain-containing</fullName>
    </submittedName>
</protein>
<keyword evidence="9" id="KW-1185">Reference proteome</keyword>
<evidence type="ECO:0000313" key="9">
    <source>
        <dbReference type="Proteomes" id="UP000217199"/>
    </source>
</evidence>
<reference evidence="8 9" key="1">
    <citation type="journal article" date="2017" name="Mol. Ecol.">
        <title>Comparative and population genomic landscape of Phellinus noxius: A hypervariable fungus causing root rot in trees.</title>
        <authorList>
            <person name="Chung C.L."/>
            <person name="Lee T.J."/>
            <person name="Akiba M."/>
            <person name="Lee H.H."/>
            <person name="Kuo T.H."/>
            <person name="Liu D."/>
            <person name="Ke H.M."/>
            <person name="Yokoi T."/>
            <person name="Roa M.B."/>
            <person name="Lu M.J."/>
            <person name="Chang Y.Y."/>
            <person name="Ann P.J."/>
            <person name="Tsai J.N."/>
            <person name="Chen C.Y."/>
            <person name="Tzean S.S."/>
            <person name="Ota Y."/>
            <person name="Hattori T."/>
            <person name="Sahashi N."/>
            <person name="Liou R.F."/>
            <person name="Kikuchi T."/>
            <person name="Tsai I.J."/>
        </authorList>
    </citation>
    <scope>NUCLEOTIDE SEQUENCE [LARGE SCALE GENOMIC DNA]</scope>
    <source>
        <strain evidence="8 9">FFPRI411160</strain>
    </source>
</reference>
<proteinExistence type="inferred from homology"/>
<keyword evidence="3 7" id="KW-0812">Transmembrane</keyword>
<keyword evidence="5 7" id="KW-0472">Membrane</keyword>
<name>A0A286UFR0_9AGAM</name>
<dbReference type="PANTHER" id="PTHR21236:SF2">
    <property type="entry name" value="PROTEIN YIPF"/>
    <property type="match status" value="1"/>
</dbReference>
<evidence type="ECO:0000313" key="8">
    <source>
        <dbReference type="EMBL" id="PAV18436.1"/>
    </source>
</evidence>
<keyword evidence="4 7" id="KW-1133">Transmembrane helix</keyword>
<feature type="region of interest" description="Disordered" evidence="6">
    <location>
        <begin position="28"/>
        <end position="48"/>
    </location>
</feature>
<dbReference type="FunCoup" id="A0A286UFR0">
    <property type="interactions" value="633"/>
</dbReference>
<dbReference type="InParanoid" id="A0A286UFR0"/>
<dbReference type="GO" id="GO:0048280">
    <property type="term" value="P:vesicle fusion with Golgi apparatus"/>
    <property type="evidence" value="ECO:0007669"/>
    <property type="project" value="TreeGrafter"/>
</dbReference>
<dbReference type="AlphaFoldDB" id="A0A286UFR0"/>
<feature type="transmembrane region" description="Helical" evidence="7">
    <location>
        <begin position="128"/>
        <end position="146"/>
    </location>
</feature>
<evidence type="ECO:0000256" key="4">
    <source>
        <dbReference type="ARBA" id="ARBA00022989"/>
    </source>
</evidence>
<organism evidence="8 9">
    <name type="scientific">Pyrrhoderma noxium</name>
    <dbReference type="NCBI Taxonomy" id="2282107"/>
    <lineage>
        <taxon>Eukaryota</taxon>
        <taxon>Fungi</taxon>
        <taxon>Dikarya</taxon>
        <taxon>Basidiomycota</taxon>
        <taxon>Agaricomycotina</taxon>
        <taxon>Agaricomycetes</taxon>
        <taxon>Hymenochaetales</taxon>
        <taxon>Hymenochaetaceae</taxon>
        <taxon>Pyrrhoderma</taxon>
    </lineage>
</organism>
<evidence type="ECO:0000256" key="3">
    <source>
        <dbReference type="ARBA" id="ARBA00022692"/>
    </source>
</evidence>